<dbReference type="InterPro" id="IPR004358">
    <property type="entry name" value="Sig_transdc_His_kin-like_C"/>
</dbReference>
<dbReference type="NCBIfam" id="TIGR00229">
    <property type="entry name" value="sensory_box"/>
    <property type="match status" value="1"/>
</dbReference>
<evidence type="ECO:0000256" key="4">
    <source>
        <dbReference type="ARBA" id="ARBA00012438"/>
    </source>
</evidence>
<feature type="domain" description="PAS" evidence="17">
    <location>
        <begin position="249"/>
        <end position="291"/>
    </location>
</feature>
<dbReference type="GO" id="GO:0000156">
    <property type="term" value="F:phosphorelay response regulator activity"/>
    <property type="evidence" value="ECO:0007669"/>
    <property type="project" value="TreeGrafter"/>
</dbReference>
<dbReference type="SMART" id="SM00304">
    <property type="entry name" value="HAMP"/>
    <property type="match status" value="1"/>
</dbReference>
<dbReference type="InterPro" id="IPR003661">
    <property type="entry name" value="HisK_dim/P_dom"/>
</dbReference>
<dbReference type="InterPro" id="IPR000014">
    <property type="entry name" value="PAS"/>
</dbReference>
<dbReference type="Gene3D" id="3.30.565.10">
    <property type="entry name" value="Histidine kinase-like ATPase, C-terminal domain"/>
    <property type="match status" value="1"/>
</dbReference>
<dbReference type="InterPro" id="IPR036890">
    <property type="entry name" value="HATPase_C_sf"/>
</dbReference>
<evidence type="ECO:0000256" key="11">
    <source>
        <dbReference type="ARBA" id="ARBA00022840"/>
    </source>
</evidence>
<evidence type="ECO:0000256" key="8">
    <source>
        <dbReference type="ARBA" id="ARBA00022692"/>
    </source>
</evidence>
<comment type="subcellular location">
    <subcellularLocation>
        <location evidence="3">Cell membrane</location>
    </subcellularLocation>
    <subcellularLocation>
        <location evidence="2">Membrane</location>
        <topology evidence="2">Multi-pass membrane protein</topology>
    </subcellularLocation>
</comment>
<keyword evidence="6" id="KW-0597">Phosphoprotein</keyword>
<keyword evidence="12 15" id="KW-1133">Transmembrane helix</keyword>
<dbReference type="EC" id="2.7.13.3" evidence="4"/>
<dbReference type="PANTHER" id="PTHR42878">
    <property type="entry name" value="TWO-COMPONENT HISTIDINE KINASE"/>
    <property type="match status" value="1"/>
</dbReference>
<evidence type="ECO:0000256" key="3">
    <source>
        <dbReference type="ARBA" id="ARBA00004236"/>
    </source>
</evidence>
<accession>A0A9D1G0S6</accession>
<sequence>MRNSALVVRIFVVVFTALFFTALLTALLFSAVSRVSFARMKEEELRPRAEALGNLFVSFSKESEEDVIESIMNSRVGDESLLGAYGILVDSDGNMLHSSGMDESILQWFEPVLARSLAGEAVATSDYGIIPTQNMVFVSVPIQDGGQILGAIILFVPLFEVMTAMGGLVGALMLSLLVVLPFVFVMVFFLVRRIVNPLREMRDVAMAMAAGNFKVRASDEWRGEVGQLGRSLNYMAGELSKTISDVEFERNRLRYVVDGLSEGIIAVDQLGRVTHRNPALGEMLGVSEEMLDNPEQIADDNIRDAFKNVLQSGEPASLQLEAPDKTKIIRVTITPIHDDRGETAGAVGMFLDITQSERLERTRRDYVANVSHELRTPLTAVRGLIEPLRDGMVRDEDTRKRYYDIILREVLRLSRLIDDLMELSRLQSGAIAVEVHPMDICELLLDICERYANIAQEKNRRFIWADTIEDCPRVVTNPDRIEQLMVILLDNAIKYTGEGCTIGVDLIWNTERVVVTVYDNGQGIAEDDLQHVFERFYKADKSHSTKGSGLGLSIARELLRWMGEDIWVKSKVGEGTAFSFTIRREVP</sequence>
<evidence type="ECO:0000256" key="13">
    <source>
        <dbReference type="ARBA" id="ARBA00023012"/>
    </source>
</evidence>
<keyword evidence="10" id="KW-0418">Kinase</keyword>
<dbReference type="InterPro" id="IPR003594">
    <property type="entry name" value="HATPase_dom"/>
</dbReference>
<keyword evidence="13" id="KW-0902">Two-component regulatory system</keyword>
<dbReference type="Pfam" id="PF02518">
    <property type="entry name" value="HATPase_c"/>
    <property type="match status" value="1"/>
</dbReference>
<evidence type="ECO:0000256" key="15">
    <source>
        <dbReference type="SAM" id="Phobius"/>
    </source>
</evidence>
<dbReference type="InterPro" id="IPR000700">
    <property type="entry name" value="PAS-assoc_C"/>
</dbReference>
<dbReference type="GO" id="GO:0000155">
    <property type="term" value="F:phosphorelay sensor kinase activity"/>
    <property type="evidence" value="ECO:0007669"/>
    <property type="project" value="InterPro"/>
</dbReference>
<keyword evidence="5" id="KW-1003">Cell membrane</keyword>
<name>A0A9D1G0S6_9FIRM</name>
<dbReference type="InterPro" id="IPR050351">
    <property type="entry name" value="BphY/WalK/GraS-like"/>
</dbReference>
<dbReference type="CDD" id="cd00082">
    <property type="entry name" value="HisKA"/>
    <property type="match status" value="1"/>
</dbReference>
<feature type="transmembrane region" description="Helical" evidence="15">
    <location>
        <begin position="6"/>
        <end position="32"/>
    </location>
</feature>
<dbReference type="EMBL" id="DVJN01000099">
    <property type="protein sequence ID" value="HIS92375.1"/>
    <property type="molecule type" value="Genomic_DNA"/>
</dbReference>
<protein>
    <recommendedName>
        <fullName evidence="4">histidine kinase</fullName>
        <ecNumber evidence="4">2.7.13.3</ecNumber>
    </recommendedName>
</protein>
<keyword evidence="7" id="KW-0808">Transferase</keyword>
<dbReference type="GO" id="GO:0005524">
    <property type="term" value="F:ATP binding"/>
    <property type="evidence" value="ECO:0007669"/>
    <property type="project" value="UniProtKB-KW"/>
</dbReference>
<dbReference type="InterPro" id="IPR013656">
    <property type="entry name" value="PAS_4"/>
</dbReference>
<evidence type="ECO:0000256" key="12">
    <source>
        <dbReference type="ARBA" id="ARBA00022989"/>
    </source>
</evidence>
<dbReference type="Pfam" id="PF08448">
    <property type="entry name" value="PAS_4"/>
    <property type="match status" value="1"/>
</dbReference>
<dbReference type="InterPro" id="IPR036097">
    <property type="entry name" value="HisK_dim/P_sf"/>
</dbReference>
<evidence type="ECO:0000256" key="9">
    <source>
        <dbReference type="ARBA" id="ARBA00022741"/>
    </source>
</evidence>
<dbReference type="InterPro" id="IPR035965">
    <property type="entry name" value="PAS-like_dom_sf"/>
</dbReference>
<dbReference type="Gene3D" id="1.10.287.130">
    <property type="match status" value="1"/>
</dbReference>
<dbReference type="SMART" id="SM00387">
    <property type="entry name" value="HATPase_c"/>
    <property type="match status" value="1"/>
</dbReference>
<feature type="domain" description="PAC" evidence="18">
    <location>
        <begin position="311"/>
        <end position="365"/>
    </location>
</feature>
<feature type="transmembrane region" description="Helical" evidence="15">
    <location>
        <begin position="171"/>
        <end position="191"/>
    </location>
</feature>
<evidence type="ECO:0000256" key="7">
    <source>
        <dbReference type="ARBA" id="ARBA00022679"/>
    </source>
</evidence>
<dbReference type="SUPFAM" id="SSF47384">
    <property type="entry name" value="Homodimeric domain of signal transducing histidine kinase"/>
    <property type="match status" value="1"/>
</dbReference>
<dbReference type="SUPFAM" id="SSF55874">
    <property type="entry name" value="ATPase domain of HSP90 chaperone/DNA topoisomerase II/histidine kinase"/>
    <property type="match status" value="1"/>
</dbReference>
<dbReference type="PROSITE" id="PS50113">
    <property type="entry name" value="PAC"/>
    <property type="match status" value="1"/>
</dbReference>
<gene>
    <name evidence="20" type="ORF">IAA84_05090</name>
</gene>
<reference evidence="20" key="2">
    <citation type="journal article" date="2021" name="PeerJ">
        <title>Extensive microbial diversity within the chicken gut microbiome revealed by metagenomics and culture.</title>
        <authorList>
            <person name="Gilroy R."/>
            <person name="Ravi A."/>
            <person name="Getino M."/>
            <person name="Pursley I."/>
            <person name="Horton D.L."/>
            <person name="Alikhan N.F."/>
            <person name="Baker D."/>
            <person name="Gharbi K."/>
            <person name="Hall N."/>
            <person name="Watson M."/>
            <person name="Adriaenssens E.M."/>
            <person name="Foster-Nyarko E."/>
            <person name="Jarju S."/>
            <person name="Secka A."/>
            <person name="Antonio M."/>
            <person name="Oren A."/>
            <person name="Chaudhuri R.R."/>
            <person name="La Ragione R."/>
            <person name="Hildebrand F."/>
            <person name="Pallen M.J."/>
        </authorList>
    </citation>
    <scope>NUCLEOTIDE SEQUENCE</scope>
    <source>
        <strain evidence="20">13766</strain>
    </source>
</reference>
<keyword evidence="14 15" id="KW-0472">Membrane</keyword>
<evidence type="ECO:0000313" key="20">
    <source>
        <dbReference type="EMBL" id="HIS92375.1"/>
    </source>
</evidence>
<dbReference type="GO" id="GO:0030295">
    <property type="term" value="F:protein kinase activator activity"/>
    <property type="evidence" value="ECO:0007669"/>
    <property type="project" value="TreeGrafter"/>
</dbReference>
<evidence type="ECO:0000259" key="16">
    <source>
        <dbReference type="PROSITE" id="PS50109"/>
    </source>
</evidence>
<evidence type="ECO:0000256" key="10">
    <source>
        <dbReference type="ARBA" id="ARBA00022777"/>
    </source>
</evidence>
<keyword evidence="8 15" id="KW-0812">Transmembrane</keyword>
<dbReference type="SMART" id="SM00091">
    <property type="entry name" value="PAS"/>
    <property type="match status" value="1"/>
</dbReference>
<feature type="domain" description="Histidine kinase" evidence="16">
    <location>
        <begin position="369"/>
        <end position="586"/>
    </location>
</feature>
<organism evidence="20 21">
    <name type="scientific">Candidatus Alectryocaccomicrobium excrementavium</name>
    <dbReference type="NCBI Taxonomy" id="2840668"/>
    <lineage>
        <taxon>Bacteria</taxon>
        <taxon>Bacillati</taxon>
        <taxon>Bacillota</taxon>
        <taxon>Clostridia</taxon>
        <taxon>Candidatus Alectryocaccomicrobium</taxon>
    </lineage>
</organism>
<dbReference type="Gene3D" id="3.30.450.20">
    <property type="entry name" value="PAS domain"/>
    <property type="match status" value="1"/>
</dbReference>
<comment type="catalytic activity">
    <reaction evidence="1">
        <text>ATP + protein L-histidine = ADP + protein N-phospho-L-histidine.</text>
        <dbReference type="EC" id="2.7.13.3"/>
    </reaction>
</comment>
<dbReference type="CDD" id="cd00075">
    <property type="entry name" value="HATPase"/>
    <property type="match status" value="1"/>
</dbReference>
<dbReference type="PRINTS" id="PR00344">
    <property type="entry name" value="BCTRLSENSOR"/>
</dbReference>
<dbReference type="Pfam" id="PF00672">
    <property type="entry name" value="HAMP"/>
    <property type="match status" value="1"/>
</dbReference>
<dbReference type="PROSITE" id="PS50112">
    <property type="entry name" value="PAS"/>
    <property type="match status" value="1"/>
</dbReference>
<reference evidence="20" key="1">
    <citation type="submission" date="2020-10" db="EMBL/GenBank/DDBJ databases">
        <authorList>
            <person name="Gilroy R."/>
        </authorList>
    </citation>
    <scope>NUCLEOTIDE SEQUENCE</scope>
    <source>
        <strain evidence="20">13766</strain>
    </source>
</reference>
<proteinExistence type="predicted"/>
<dbReference type="SUPFAM" id="SSF55785">
    <property type="entry name" value="PYP-like sensor domain (PAS domain)"/>
    <property type="match status" value="1"/>
</dbReference>
<dbReference type="Proteomes" id="UP000824140">
    <property type="component" value="Unassembled WGS sequence"/>
</dbReference>
<dbReference type="SUPFAM" id="SSF158472">
    <property type="entry name" value="HAMP domain-like"/>
    <property type="match status" value="1"/>
</dbReference>
<dbReference type="GO" id="GO:0007234">
    <property type="term" value="P:osmosensory signaling via phosphorelay pathway"/>
    <property type="evidence" value="ECO:0007669"/>
    <property type="project" value="TreeGrafter"/>
</dbReference>
<dbReference type="CDD" id="cd06225">
    <property type="entry name" value="HAMP"/>
    <property type="match status" value="1"/>
</dbReference>
<evidence type="ECO:0000256" key="14">
    <source>
        <dbReference type="ARBA" id="ARBA00023136"/>
    </source>
</evidence>
<dbReference type="FunFam" id="3.30.565.10:FF:000006">
    <property type="entry name" value="Sensor histidine kinase WalK"/>
    <property type="match status" value="1"/>
</dbReference>
<dbReference type="InterPro" id="IPR003660">
    <property type="entry name" value="HAMP_dom"/>
</dbReference>
<dbReference type="PANTHER" id="PTHR42878:SF7">
    <property type="entry name" value="SENSOR HISTIDINE KINASE GLRK"/>
    <property type="match status" value="1"/>
</dbReference>
<keyword evidence="9" id="KW-0547">Nucleotide-binding</keyword>
<dbReference type="PROSITE" id="PS50885">
    <property type="entry name" value="HAMP"/>
    <property type="match status" value="1"/>
</dbReference>
<feature type="domain" description="HAMP" evidence="19">
    <location>
        <begin position="192"/>
        <end position="244"/>
    </location>
</feature>
<keyword evidence="11" id="KW-0067">ATP-binding</keyword>
<dbReference type="FunFam" id="1.10.287.130:FF:000008">
    <property type="entry name" value="Two-component sensor histidine kinase"/>
    <property type="match status" value="1"/>
</dbReference>
<dbReference type="GO" id="GO:0005886">
    <property type="term" value="C:plasma membrane"/>
    <property type="evidence" value="ECO:0007669"/>
    <property type="project" value="UniProtKB-SubCell"/>
</dbReference>
<evidence type="ECO:0000259" key="19">
    <source>
        <dbReference type="PROSITE" id="PS50885"/>
    </source>
</evidence>
<evidence type="ECO:0000313" key="21">
    <source>
        <dbReference type="Proteomes" id="UP000824140"/>
    </source>
</evidence>
<dbReference type="Pfam" id="PF00512">
    <property type="entry name" value="HisKA"/>
    <property type="match status" value="1"/>
</dbReference>
<dbReference type="PROSITE" id="PS50109">
    <property type="entry name" value="HIS_KIN"/>
    <property type="match status" value="1"/>
</dbReference>
<evidence type="ECO:0000256" key="2">
    <source>
        <dbReference type="ARBA" id="ARBA00004141"/>
    </source>
</evidence>
<evidence type="ECO:0000259" key="17">
    <source>
        <dbReference type="PROSITE" id="PS50112"/>
    </source>
</evidence>
<dbReference type="CDD" id="cd00130">
    <property type="entry name" value="PAS"/>
    <property type="match status" value="1"/>
</dbReference>
<feature type="transmembrane region" description="Helical" evidence="15">
    <location>
        <begin position="148"/>
        <end position="165"/>
    </location>
</feature>
<dbReference type="InterPro" id="IPR005467">
    <property type="entry name" value="His_kinase_dom"/>
</dbReference>
<evidence type="ECO:0000259" key="18">
    <source>
        <dbReference type="PROSITE" id="PS50113"/>
    </source>
</evidence>
<evidence type="ECO:0000256" key="1">
    <source>
        <dbReference type="ARBA" id="ARBA00000085"/>
    </source>
</evidence>
<comment type="caution">
    <text evidence="20">The sequence shown here is derived from an EMBL/GenBank/DDBJ whole genome shotgun (WGS) entry which is preliminary data.</text>
</comment>
<evidence type="ECO:0000256" key="6">
    <source>
        <dbReference type="ARBA" id="ARBA00022553"/>
    </source>
</evidence>
<dbReference type="AlphaFoldDB" id="A0A9D1G0S6"/>
<evidence type="ECO:0000256" key="5">
    <source>
        <dbReference type="ARBA" id="ARBA00022475"/>
    </source>
</evidence>
<dbReference type="Gene3D" id="6.10.340.10">
    <property type="match status" value="1"/>
</dbReference>
<dbReference type="SMART" id="SM00388">
    <property type="entry name" value="HisKA"/>
    <property type="match status" value="1"/>
</dbReference>